<sequence length="247" mass="27344">MRTAPAALWPQVNGGVELEFSSTGGGRSRLPLAECATADFELDCSPIRGFPSFRGQSNYPGMWWFSTTREHIGYESWVERDHLMALDADPAVTGVASQPFRLHWGDGRHHVPDYFVRLSDGSARVLDVRRDDRISDADAELFARSDQACRSLGWAYQRVGEADPVVTANLRWLSGYRHPRVYRPAVAAALEAVFDSARPLMAGVRSVGEAIMVLPVLFHLLWHGRLGVDLCGAVLAEESIVGPALWR</sequence>
<evidence type="ECO:0000313" key="1">
    <source>
        <dbReference type="EMBL" id="BBX14907.1"/>
    </source>
</evidence>
<evidence type="ECO:0000313" key="2">
    <source>
        <dbReference type="Proteomes" id="UP000466997"/>
    </source>
</evidence>
<dbReference type="InterPro" id="IPR048000">
    <property type="entry name" value="TnsA-like"/>
</dbReference>
<protein>
    <recommendedName>
        <fullName evidence="3">Transposase</fullName>
    </recommendedName>
</protein>
<gene>
    <name evidence="1" type="ORF">MNVM_39880</name>
</gene>
<dbReference type="EMBL" id="AP022562">
    <property type="protein sequence ID" value="BBX14907.1"/>
    <property type="molecule type" value="Genomic_DNA"/>
</dbReference>
<dbReference type="KEGG" id="mnm:MNVM_39880"/>
<reference evidence="1 2" key="1">
    <citation type="journal article" date="2019" name="Emerg. Microbes Infect.">
        <title>Comprehensive subspecies identification of 175 nontuberculous mycobacteria species based on 7547 genomic profiles.</title>
        <authorList>
            <person name="Matsumoto Y."/>
            <person name="Kinjo T."/>
            <person name="Motooka D."/>
            <person name="Nabeya D."/>
            <person name="Jung N."/>
            <person name="Uechi K."/>
            <person name="Horii T."/>
            <person name="Iida T."/>
            <person name="Fujita J."/>
            <person name="Nakamura S."/>
        </authorList>
    </citation>
    <scope>NUCLEOTIDE SEQUENCE [LARGE SCALE GENOMIC DNA]</scope>
    <source>
        <strain evidence="1 2">JCM 6391</strain>
    </source>
</reference>
<dbReference type="AlphaFoldDB" id="A0A7I7JSR5"/>
<organism evidence="1 2">
    <name type="scientific">Mycobacterium novum</name>
    <dbReference type="NCBI Taxonomy" id="2492438"/>
    <lineage>
        <taxon>Bacteria</taxon>
        <taxon>Bacillati</taxon>
        <taxon>Actinomycetota</taxon>
        <taxon>Actinomycetes</taxon>
        <taxon>Mycobacteriales</taxon>
        <taxon>Mycobacteriaceae</taxon>
        <taxon>Mycobacterium</taxon>
    </lineage>
</organism>
<dbReference type="NCBIfam" id="NF033179">
    <property type="entry name" value="TnsA_like_Actin"/>
    <property type="match status" value="1"/>
</dbReference>
<keyword evidence="2" id="KW-1185">Reference proteome</keyword>
<accession>A0A7I7JSR5</accession>
<dbReference type="Proteomes" id="UP000466997">
    <property type="component" value="Chromosome"/>
</dbReference>
<proteinExistence type="predicted"/>
<dbReference type="RefSeq" id="WP_165757716.1">
    <property type="nucleotide sequence ID" value="NZ_AP022562.1"/>
</dbReference>
<name>A0A7I7JSR5_9MYCO</name>
<evidence type="ECO:0008006" key="3">
    <source>
        <dbReference type="Google" id="ProtNLM"/>
    </source>
</evidence>